<protein>
    <submittedName>
        <fullName evidence="3">Uncharacterized protein</fullName>
    </submittedName>
</protein>
<feature type="compositionally biased region" description="Low complexity" evidence="1">
    <location>
        <begin position="152"/>
        <end position="164"/>
    </location>
</feature>
<keyword evidence="4" id="KW-1185">Reference proteome</keyword>
<evidence type="ECO:0000256" key="2">
    <source>
        <dbReference type="SAM" id="Phobius"/>
    </source>
</evidence>
<dbReference type="OrthoDB" id="3265734at2759"/>
<gene>
    <name evidence="3" type="ORF">CVT24_000644</name>
</gene>
<dbReference type="STRING" id="181874.A0A409YTA2"/>
<accession>A0A409YTA2</accession>
<feature type="region of interest" description="Disordered" evidence="1">
    <location>
        <begin position="182"/>
        <end position="233"/>
    </location>
</feature>
<dbReference type="EMBL" id="NHTK01000693">
    <property type="protein sequence ID" value="PPR06199.1"/>
    <property type="molecule type" value="Genomic_DNA"/>
</dbReference>
<organism evidence="3 4">
    <name type="scientific">Panaeolus cyanescens</name>
    <dbReference type="NCBI Taxonomy" id="181874"/>
    <lineage>
        <taxon>Eukaryota</taxon>
        <taxon>Fungi</taxon>
        <taxon>Dikarya</taxon>
        <taxon>Basidiomycota</taxon>
        <taxon>Agaricomycotina</taxon>
        <taxon>Agaricomycetes</taxon>
        <taxon>Agaricomycetidae</taxon>
        <taxon>Agaricales</taxon>
        <taxon>Agaricineae</taxon>
        <taxon>Galeropsidaceae</taxon>
        <taxon>Panaeolus</taxon>
    </lineage>
</organism>
<keyword evidence="2" id="KW-0812">Transmembrane</keyword>
<feature type="compositionally biased region" description="Pro residues" evidence="1">
    <location>
        <begin position="132"/>
        <end position="151"/>
    </location>
</feature>
<evidence type="ECO:0000313" key="4">
    <source>
        <dbReference type="Proteomes" id="UP000284842"/>
    </source>
</evidence>
<sequence length="501" mass="52487">MGTNVDDRHDSIAYRGRWSSSGGDSQYYGSTISATNNNGATATFRFRGTKVKLFLVVPIGNSGSVKIRATLDNRAPFDQERHAHPYTVYNDVWFEANHLDNTEHTLVITNTGTEGGNAMQIDRFEIDGSPISPAPPPPPPPPPTTPTPTPTPQRTATQTTTHISSHVVTSVVIQTNTVVTTNSVVPTPGISSSDPVSSPSTSGSSLSGSSTVSSTNSASGASSSPSQPSAGDKTVTAIQIITTAPNGSVQTITTTPDQQGSLGDTSDEVPLGAIIGGVVGALVLLVIAGILAFLLIRRRKKRIALGDDSERLTRRRGAISPFSVEDQGDSPPNSATVLRQPSSGTTATSNSRSRSGYHGFNSDEKRGDPFANTSAETSDENHSSSGTPTTEVGGATALPPIETGGNNLNIRPHYLSGETIPADSPSIYSQSGPLSALARPHLNLQDSHDVPPSYQSVGNRASDVRQSLLNSAYLSYMSPRYSDHGPNFGFGNPTATEPQAR</sequence>
<feature type="region of interest" description="Disordered" evidence="1">
    <location>
        <begin position="1"/>
        <end position="23"/>
    </location>
</feature>
<evidence type="ECO:0000256" key="1">
    <source>
        <dbReference type="SAM" id="MobiDB-lite"/>
    </source>
</evidence>
<dbReference type="CDD" id="cd12087">
    <property type="entry name" value="TM_EGFR-like"/>
    <property type="match status" value="1"/>
</dbReference>
<dbReference type="Proteomes" id="UP000284842">
    <property type="component" value="Unassembled WGS sequence"/>
</dbReference>
<feature type="compositionally biased region" description="Polar residues" evidence="1">
    <location>
        <begin position="330"/>
        <end position="354"/>
    </location>
</feature>
<keyword evidence="2" id="KW-0472">Membrane</keyword>
<feature type="region of interest" description="Disordered" evidence="1">
    <location>
        <begin position="126"/>
        <end position="164"/>
    </location>
</feature>
<dbReference type="InParanoid" id="A0A409YTA2"/>
<reference evidence="3 4" key="1">
    <citation type="journal article" date="2018" name="Evol. Lett.">
        <title>Horizontal gene cluster transfer increased hallucinogenic mushroom diversity.</title>
        <authorList>
            <person name="Reynolds H.T."/>
            <person name="Vijayakumar V."/>
            <person name="Gluck-Thaler E."/>
            <person name="Korotkin H.B."/>
            <person name="Matheny P.B."/>
            <person name="Slot J.C."/>
        </authorList>
    </citation>
    <scope>NUCLEOTIDE SEQUENCE [LARGE SCALE GENOMIC DNA]</scope>
    <source>
        <strain evidence="3 4">2629</strain>
    </source>
</reference>
<feature type="transmembrane region" description="Helical" evidence="2">
    <location>
        <begin position="271"/>
        <end position="296"/>
    </location>
</feature>
<feature type="compositionally biased region" description="Low complexity" evidence="1">
    <location>
        <begin position="182"/>
        <end position="231"/>
    </location>
</feature>
<keyword evidence="2" id="KW-1133">Transmembrane helix</keyword>
<evidence type="ECO:0000313" key="3">
    <source>
        <dbReference type="EMBL" id="PPR06199.1"/>
    </source>
</evidence>
<proteinExistence type="predicted"/>
<dbReference type="AlphaFoldDB" id="A0A409YTA2"/>
<comment type="caution">
    <text evidence="3">The sequence shown here is derived from an EMBL/GenBank/DDBJ whole genome shotgun (WGS) entry which is preliminary data.</text>
</comment>
<dbReference type="Gene3D" id="2.60.120.260">
    <property type="entry name" value="Galactose-binding domain-like"/>
    <property type="match status" value="1"/>
</dbReference>
<feature type="region of interest" description="Disordered" evidence="1">
    <location>
        <begin position="316"/>
        <end position="412"/>
    </location>
</feature>
<feature type="compositionally biased region" description="Basic and acidic residues" evidence="1">
    <location>
        <begin position="1"/>
        <end position="12"/>
    </location>
</feature>
<name>A0A409YTA2_9AGAR</name>